<dbReference type="InterPro" id="IPR052709">
    <property type="entry name" value="Transposase-MT_Hybrid"/>
</dbReference>
<accession>A0ABD0ZBY3</accession>
<reference evidence="2 3" key="1">
    <citation type="submission" date="2024-07" db="EMBL/GenBank/DDBJ databases">
        <title>Chromosome-level genome assembly of the water stick insect Ranatra chinensis (Heteroptera: Nepidae).</title>
        <authorList>
            <person name="Liu X."/>
        </authorList>
    </citation>
    <scope>NUCLEOTIDE SEQUENCE [LARGE SCALE GENOMIC DNA]</scope>
    <source>
        <strain evidence="2">Cailab_2021Rc</strain>
        <tissue evidence="2">Muscle</tissue>
    </source>
</reference>
<evidence type="ECO:0000313" key="3">
    <source>
        <dbReference type="Proteomes" id="UP001558652"/>
    </source>
</evidence>
<dbReference type="AlphaFoldDB" id="A0ABD0ZBY3"/>
<dbReference type="Proteomes" id="UP001558652">
    <property type="component" value="Unassembled WGS sequence"/>
</dbReference>
<organism evidence="2 3">
    <name type="scientific">Ranatra chinensis</name>
    <dbReference type="NCBI Taxonomy" id="642074"/>
    <lineage>
        <taxon>Eukaryota</taxon>
        <taxon>Metazoa</taxon>
        <taxon>Ecdysozoa</taxon>
        <taxon>Arthropoda</taxon>
        <taxon>Hexapoda</taxon>
        <taxon>Insecta</taxon>
        <taxon>Pterygota</taxon>
        <taxon>Neoptera</taxon>
        <taxon>Paraneoptera</taxon>
        <taxon>Hemiptera</taxon>
        <taxon>Heteroptera</taxon>
        <taxon>Panheteroptera</taxon>
        <taxon>Nepomorpha</taxon>
        <taxon>Nepidae</taxon>
        <taxon>Ranatrinae</taxon>
        <taxon>Ranatra</taxon>
    </lineage>
</organism>
<evidence type="ECO:0000256" key="1">
    <source>
        <dbReference type="SAM" id="MobiDB-lite"/>
    </source>
</evidence>
<evidence type="ECO:0008006" key="4">
    <source>
        <dbReference type="Google" id="ProtNLM"/>
    </source>
</evidence>
<dbReference type="InterPro" id="IPR036397">
    <property type="entry name" value="RNaseH_sf"/>
</dbReference>
<feature type="compositionally biased region" description="Polar residues" evidence="1">
    <location>
        <begin position="9"/>
        <end position="21"/>
    </location>
</feature>
<evidence type="ECO:0000313" key="2">
    <source>
        <dbReference type="EMBL" id="KAL1132854.1"/>
    </source>
</evidence>
<dbReference type="Gene3D" id="3.30.420.10">
    <property type="entry name" value="Ribonuclease H-like superfamily/Ribonuclease H"/>
    <property type="match status" value="1"/>
</dbReference>
<dbReference type="PANTHER" id="PTHR46060">
    <property type="entry name" value="MARINER MOS1 TRANSPOSASE-LIKE PROTEIN"/>
    <property type="match status" value="1"/>
</dbReference>
<feature type="region of interest" description="Disordered" evidence="1">
    <location>
        <begin position="1"/>
        <end position="24"/>
    </location>
</feature>
<proteinExistence type="predicted"/>
<sequence length="172" mass="19733">MASKRRNMFQKNKTQETTENGLNLAERESHNVGADKDSLAAHLWWPVKGQKSVLLVDLMVKETTINAEKYYDTLKNLIKDKKRGMLNRVASLVHNNARPHTALVVQDLFKSFGWAIVTQPVYSPDRVDDDEMNETVEKWLSQVGRSAFDEGMKMPVLRLKKCTEVDDNTLRN</sequence>
<name>A0ABD0ZBY3_9HEMI</name>
<keyword evidence="3" id="KW-1185">Reference proteome</keyword>
<gene>
    <name evidence="2" type="ORF">AAG570_010806</name>
</gene>
<protein>
    <recommendedName>
        <fullName evidence="4">Transposase</fullName>
    </recommendedName>
</protein>
<comment type="caution">
    <text evidence="2">The sequence shown here is derived from an EMBL/GenBank/DDBJ whole genome shotgun (WGS) entry which is preliminary data.</text>
</comment>
<dbReference type="PANTHER" id="PTHR46060:SF1">
    <property type="entry name" value="MARINER MOS1 TRANSPOSASE-LIKE PROTEIN"/>
    <property type="match status" value="1"/>
</dbReference>
<dbReference type="EMBL" id="JBFDAA010000005">
    <property type="protein sequence ID" value="KAL1132854.1"/>
    <property type="molecule type" value="Genomic_DNA"/>
</dbReference>